<comment type="caution">
    <text evidence="1">The sequence shown here is derived from an EMBL/GenBank/DDBJ whole genome shotgun (WGS) entry which is preliminary data.</text>
</comment>
<dbReference type="AlphaFoldDB" id="A0A8J2TQV4"/>
<evidence type="ECO:0000313" key="1">
    <source>
        <dbReference type="EMBL" id="GFZ82466.1"/>
    </source>
</evidence>
<gene>
    <name evidence="1" type="ORF">GCM10010978_23990</name>
</gene>
<name>A0A8J2TQV4_9BACI</name>
<evidence type="ECO:0000313" key="2">
    <source>
        <dbReference type="Proteomes" id="UP000602050"/>
    </source>
</evidence>
<proteinExistence type="predicted"/>
<dbReference type="Proteomes" id="UP000602050">
    <property type="component" value="Unassembled WGS sequence"/>
</dbReference>
<reference evidence="1" key="1">
    <citation type="journal article" date="2014" name="Int. J. Syst. Evol. Microbiol.">
        <title>Complete genome sequence of Corynebacterium casei LMG S-19264T (=DSM 44701T), isolated from a smear-ripened cheese.</title>
        <authorList>
            <consortium name="US DOE Joint Genome Institute (JGI-PGF)"/>
            <person name="Walter F."/>
            <person name="Albersmeier A."/>
            <person name="Kalinowski J."/>
            <person name="Ruckert C."/>
        </authorList>
    </citation>
    <scope>NUCLEOTIDE SEQUENCE</scope>
    <source>
        <strain evidence="1">CGMCC 1.12360</strain>
    </source>
</reference>
<keyword evidence="2" id="KW-1185">Reference proteome</keyword>
<sequence length="45" mass="5168">MIFIGKKELWEEKNEEFIVHHLNSCCLERLQQFSVGRESGGKCGG</sequence>
<organism evidence="1 2">
    <name type="scientific">Compostibacillus humi</name>
    <dbReference type="NCBI Taxonomy" id="1245525"/>
    <lineage>
        <taxon>Bacteria</taxon>
        <taxon>Bacillati</taxon>
        <taxon>Bacillota</taxon>
        <taxon>Bacilli</taxon>
        <taxon>Bacillales</taxon>
        <taxon>Bacillaceae</taxon>
        <taxon>Compostibacillus</taxon>
    </lineage>
</organism>
<protein>
    <submittedName>
        <fullName evidence="1">Uncharacterized protein</fullName>
    </submittedName>
</protein>
<accession>A0A8J2TQV4</accession>
<dbReference type="EMBL" id="BMEV01000049">
    <property type="protein sequence ID" value="GFZ82466.1"/>
    <property type="molecule type" value="Genomic_DNA"/>
</dbReference>
<reference evidence="1" key="2">
    <citation type="submission" date="2020-09" db="EMBL/GenBank/DDBJ databases">
        <authorList>
            <person name="Sun Q."/>
            <person name="Zhou Y."/>
        </authorList>
    </citation>
    <scope>NUCLEOTIDE SEQUENCE</scope>
    <source>
        <strain evidence="1">CGMCC 1.12360</strain>
    </source>
</reference>